<reference evidence="1 2" key="1">
    <citation type="submission" date="2023-04" db="EMBL/GenBank/DDBJ databases">
        <title>YMD61, complete Genome.</title>
        <authorList>
            <person name="Zhang J."/>
        </authorList>
    </citation>
    <scope>NUCLEOTIDE SEQUENCE [LARGE SCALE GENOMIC DNA]</scope>
    <source>
        <strain evidence="1 2">YMD61</strain>
    </source>
</reference>
<evidence type="ECO:0000313" key="1">
    <source>
        <dbReference type="EMBL" id="WGV15454.1"/>
    </source>
</evidence>
<protein>
    <recommendedName>
        <fullName evidence="3">50S ribosomal protein L35</fullName>
    </recommendedName>
</protein>
<dbReference type="RefSeq" id="WP_281464842.1">
    <property type="nucleotide sequence ID" value="NZ_CP124535.1"/>
</dbReference>
<name>A0ABY8Q462_9RHOB</name>
<gene>
    <name evidence="1" type="ORF">QF092_14460</name>
</gene>
<sequence>MVSTNDLFLVLGILFFILSLPSLLNAWVEGRVPRFGALLSIGGMVLVGVAVSRQGYAADEIPQVFLRVMGRLLG</sequence>
<keyword evidence="2" id="KW-1185">Reference proteome</keyword>
<evidence type="ECO:0000313" key="2">
    <source>
        <dbReference type="Proteomes" id="UP001230978"/>
    </source>
</evidence>
<dbReference type="EMBL" id="CP124535">
    <property type="protein sequence ID" value="WGV15454.1"/>
    <property type="molecule type" value="Genomic_DNA"/>
</dbReference>
<evidence type="ECO:0008006" key="3">
    <source>
        <dbReference type="Google" id="ProtNLM"/>
    </source>
</evidence>
<organism evidence="1 2">
    <name type="scientific">Fuscovulum ytuae</name>
    <dbReference type="NCBI Taxonomy" id="3042299"/>
    <lineage>
        <taxon>Bacteria</taxon>
        <taxon>Pseudomonadati</taxon>
        <taxon>Pseudomonadota</taxon>
        <taxon>Alphaproteobacteria</taxon>
        <taxon>Rhodobacterales</taxon>
        <taxon>Paracoccaceae</taxon>
        <taxon>Fuscovulum</taxon>
    </lineage>
</organism>
<dbReference type="Proteomes" id="UP001230978">
    <property type="component" value="Chromosome"/>
</dbReference>
<proteinExistence type="predicted"/>
<accession>A0ABY8Q462</accession>